<evidence type="ECO:0000256" key="2">
    <source>
        <dbReference type="ARBA" id="ARBA00012920"/>
    </source>
</evidence>
<dbReference type="PIRSF" id="PIRSF001220">
    <property type="entry name" value="L-ASNase_gatD"/>
    <property type="match status" value="1"/>
</dbReference>
<feature type="chain" id="PRO_5045713529" description="asparaginase" evidence="8">
    <location>
        <begin position="18"/>
        <end position="364"/>
    </location>
</feature>
<evidence type="ECO:0000256" key="7">
    <source>
        <dbReference type="RuleBase" id="RU004456"/>
    </source>
</evidence>
<evidence type="ECO:0000259" key="10">
    <source>
        <dbReference type="Pfam" id="PF17763"/>
    </source>
</evidence>
<dbReference type="PROSITE" id="PS00144">
    <property type="entry name" value="ASN_GLN_ASE_1"/>
    <property type="match status" value="1"/>
</dbReference>
<dbReference type="PROSITE" id="PS00917">
    <property type="entry name" value="ASN_GLN_ASE_2"/>
    <property type="match status" value="1"/>
</dbReference>
<comment type="catalytic activity">
    <reaction evidence="4">
        <text>L-asparagine + H2O = L-aspartate + NH4(+)</text>
        <dbReference type="Rhea" id="RHEA:21016"/>
        <dbReference type="ChEBI" id="CHEBI:15377"/>
        <dbReference type="ChEBI" id="CHEBI:28938"/>
        <dbReference type="ChEBI" id="CHEBI:29991"/>
        <dbReference type="ChEBI" id="CHEBI:58048"/>
        <dbReference type="EC" id="3.5.1.1"/>
    </reaction>
</comment>
<dbReference type="PANTHER" id="PTHR11707">
    <property type="entry name" value="L-ASPARAGINASE"/>
    <property type="match status" value="1"/>
</dbReference>
<dbReference type="InterPro" id="IPR004550">
    <property type="entry name" value="AsnASE_II"/>
</dbReference>
<dbReference type="NCBIfam" id="TIGR00520">
    <property type="entry name" value="asnASE_II"/>
    <property type="match status" value="1"/>
</dbReference>
<protein>
    <recommendedName>
        <fullName evidence="2">asparaginase</fullName>
        <ecNumber evidence="2">3.5.1.1</ecNumber>
    </recommendedName>
</protein>
<dbReference type="Pfam" id="PF17763">
    <property type="entry name" value="Asparaginase_C"/>
    <property type="match status" value="1"/>
</dbReference>
<dbReference type="InterPro" id="IPR027474">
    <property type="entry name" value="L-asparaginase_N"/>
</dbReference>
<evidence type="ECO:0000313" key="12">
    <source>
        <dbReference type="Proteomes" id="UP001583177"/>
    </source>
</evidence>
<keyword evidence="8" id="KW-0732">Signal</keyword>
<dbReference type="InterPro" id="IPR027475">
    <property type="entry name" value="Asparaginase/glutaminase_AS2"/>
</dbReference>
<organism evidence="11 12">
    <name type="scientific">Diaporthe australafricana</name>
    <dbReference type="NCBI Taxonomy" id="127596"/>
    <lineage>
        <taxon>Eukaryota</taxon>
        <taxon>Fungi</taxon>
        <taxon>Dikarya</taxon>
        <taxon>Ascomycota</taxon>
        <taxon>Pezizomycotina</taxon>
        <taxon>Sordariomycetes</taxon>
        <taxon>Sordariomycetidae</taxon>
        <taxon>Diaporthales</taxon>
        <taxon>Diaporthaceae</taxon>
        <taxon>Diaporthe</taxon>
    </lineage>
</organism>
<dbReference type="Gene3D" id="3.40.50.40">
    <property type="match status" value="1"/>
</dbReference>
<evidence type="ECO:0000256" key="8">
    <source>
        <dbReference type="SAM" id="SignalP"/>
    </source>
</evidence>
<feature type="domain" description="Asparaginase/glutaminase C-terminal" evidence="10">
    <location>
        <begin position="254"/>
        <end position="360"/>
    </location>
</feature>
<dbReference type="PRINTS" id="PR00139">
    <property type="entry name" value="ASNGLNASE"/>
</dbReference>
<dbReference type="Pfam" id="PF00710">
    <property type="entry name" value="Asparaginase"/>
    <property type="match status" value="1"/>
</dbReference>
<sequence>MLQSLVTLASFGAMALAVPSPVPPPLLQLSKRDTGYNASLPNVTIFATGGTIAGSAGSQSQTTGYEAGALGVDVLIDAVPELANVSNVRGVQVTNVGSEAITDAVLLNMTRGVQAALDDPACQGVVVTHGTDTLEESAFFLDLTVNSTKPLVVVGSMRPATAISADGPINLLEAVTLAGSEAARGRGAMVVLNDRIVSAWYAGKTNANDMDTFKNYETGFLGTFVNVKPVFYYAPAAPVGKAYFDVAEAAGLPQVDVLYGYQGLDASLAAAAVKDGAEGLVLAGVGSGGWTEEGLDVVERLISDNGTQVVVSRRTMDGYVEPKDVDGMYGGGFLSPQKARIMLQLAINAGYAKEEMKAVFEYDS</sequence>
<evidence type="ECO:0000256" key="1">
    <source>
        <dbReference type="ARBA" id="ARBA00010518"/>
    </source>
</evidence>
<dbReference type="SUPFAM" id="SSF53774">
    <property type="entry name" value="Glutaminase/Asparaginase"/>
    <property type="match status" value="1"/>
</dbReference>
<dbReference type="PIRSF" id="PIRSF500176">
    <property type="entry name" value="L_ASNase"/>
    <property type="match status" value="1"/>
</dbReference>
<keyword evidence="3" id="KW-0378">Hydrolase</keyword>
<dbReference type="InterPro" id="IPR036152">
    <property type="entry name" value="Asp/glu_Ase-like_sf"/>
</dbReference>
<dbReference type="Gene3D" id="3.40.50.1170">
    <property type="entry name" value="L-asparaginase, N-terminal domain"/>
    <property type="match status" value="1"/>
</dbReference>
<feature type="active site" evidence="6">
    <location>
        <position position="131"/>
    </location>
</feature>
<evidence type="ECO:0000256" key="3">
    <source>
        <dbReference type="ARBA" id="ARBA00022801"/>
    </source>
</evidence>
<dbReference type="EMBL" id="JAWRVE010000046">
    <property type="protein sequence ID" value="KAL1868265.1"/>
    <property type="molecule type" value="Genomic_DNA"/>
</dbReference>
<proteinExistence type="inferred from homology"/>
<gene>
    <name evidence="11" type="ORF">Daus18300_005989</name>
</gene>
<evidence type="ECO:0000313" key="11">
    <source>
        <dbReference type="EMBL" id="KAL1868265.1"/>
    </source>
</evidence>
<evidence type="ECO:0000256" key="5">
    <source>
        <dbReference type="PROSITE-ProRule" id="PRU10099"/>
    </source>
</evidence>
<feature type="signal peptide" evidence="8">
    <location>
        <begin position="1"/>
        <end position="17"/>
    </location>
</feature>
<dbReference type="Proteomes" id="UP001583177">
    <property type="component" value="Unassembled WGS sequence"/>
</dbReference>
<accession>A0ABR3WX48</accession>
<evidence type="ECO:0000259" key="9">
    <source>
        <dbReference type="Pfam" id="PF00710"/>
    </source>
</evidence>
<dbReference type="InterPro" id="IPR020827">
    <property type="entry name" value="Asparaginase/glutaminase_AS1"/>
</dbReference>
<dbReference type="PANTHER" id="PTHR11707:SF28">
    <property type="entry name" value="60 KDA LYSOPHOSPHOLIPASE"/>
    <property type="match status" value="1"/>
</dbReference>
<dbReference type="InterPro" id="IPR006034">
    <property type="entry name" value="Asparaginase/glutaminase-like"/>
</dbReference>
<dbReference type="PROSITE" id="PS51732">
    <property type="entry name" value="ASN_GLN_ASE_3"/>
    <property type="match status" value="1"/>
</dbReference>
<comment type="caution">
    <text evidence="11">The sequence shown here is derived from an EMBL/GenBank/DDBJ whole genome shotgun (WGS) entry which is preliminary data.</text>
</comment>
<dbReference type="SMART" id="SM00870">
    <property type="entry name" value="Asparaginase"/>
    <property type="match status" value="1"/>
</dbReference>
<dbReference type="EC" id="3.5.1.1" evidence="2"/>
<reference evidence="11 12" key="1">
    <citation type="journal article" date="2024" name="IMA Fungus">
        <title>IMA Genome - F19 : A genome assembly and annotation guide to empower mycologists, including annotated draft genome sequences of Ceratocystis pirilliformis, Diaporthe australafricana, Fusarium ophioides, Paecilomyces lecythidis, and Sporothrix stenoceras.</title>
        <authorList>
            <person name="Aylward J."/>
            <person name="Wilson A.M."/>
            <person name="Visagie C.M."/>
            <person name="Spraker J."/>
            <person name="Barnes I."/>
            <person name="Buitendag C."/>
            <person name="Ceriani C."/>
            <person name="Del Mar Angel L."/>
            <person name="du Plessis D."/>
            <person name="Fuchs T."/>
            <person name="Gasser K."/>
            <person name="Kramer D."/>
            <person name="Li W."/>
            <person name="Munsamy K."/>
            <person name="Piso A."/>
            <person name="Price J.L."/>
            <person name="Sonnekus B."/>
            <person name="Thomas C."/>
            <person name="van der Nest A."/>
            <person name="van Dijk A."/>
            <person name="van Heerden A."/>
            <person name="van Vuuren N."/>
            <person name="Yilmaz N."/>
            <person name="Duong T.A."/>
            <person name="van der Merwe N.A."/>
            <person name="Wingfield M.J."/>
            <person name="Wingfield B.D."/>
        </authorList>
    </citation>
    <scope>NUCLEOTIDE SEQUENCE [LARGE SCALE GENOMIC DNA]</scope>
    <source>
        <strain evidence="11 12">CMW 18300</strain>
    </source>
</reference>
<comment type="similarity">
    <text evidence="1 7">Belongs to the asparaginase 1 family.</text>
</comment>
<evidence type="ECO:0000256" key="4">
    <source>
        <dbReference type="ARBA" id="ARBA00049366"/>
    </source>
</evidence>
<evidence type="ECO:0000256" key="6">
    <source>
        <dbReference type="PROSITE-ProRule" id="PRU10100"/>
    </source>
</evidence>
<dbReference type="InterPro" id="IPR037152">
    <property type="entry name" value="L-asparaginase_N_sf"/>
</dbReference>
<dbReference type="InterPro" id="IPR040919">
    <property type="entry name" value="Asparaginase_C"/>
</dbReference>
<feature type="domain" description="L-asparaginase N-terminal" evidence="9">
    <location>
        <begin position="42"/>
        <end position="234"/>
    </location>
</feature>
<name>A0ABR3WX48_9PEZI</name>
<feature type="active site" evidence="5">
    <location>
        <position position="51"/>
    </location>
</feature>
<dbReference type="InterPro" id="IPR027473">
    <property type="entry name" value="L-asparaginase_C"/>
</dbReference>
<keyword evidence="12" id="KW-1185">Reference proteome</keyword>
<dbReference type="CDD" id="cd08964">
    <property type="entry name" value="L-asparaginase_II"/>
    <property type="match status" value="1"/>
</dbReference>